<evidence type="ECO:0000256" key="1">
    <source>
        <dbReference type="SAM" id="MobiDB-lite"/>
    </source>
</evidence>
<dbReference type="Proteomes" id="UP001302602">
    <property type="component" value="Unassembled WGS sequence"/>
</dbReference>
<evidence type="ECO:0000313" key="2">
    <source>
        <dbReference type="EMBL" id="KAK4121013.1"/>
    </source>
</evidence>
<dbReference type="EMBL" id="MU853235">
    <property type="protein sequence ID" value="KAK4121013.1"/>
    <property type="molecule type" value="Genomic_DNA"/>
</dbReference>
<reference evidence="2" key="1">
    <citation type="journal article" date="2023" name="Mol. Phylogenet. Evol.">
        <title>Genome-scale phylogeny and comparative genomics of the fungal order Sordariales.</title>
        <authorList>
            <person name="Hensen N."/>
            <person name="Bonometti L."/>
            <person name="Westerberg I."/>
            <person name="Brannstrom I.O."/>
            <person name="Guillou S."/>
            <person name="Cros-Aarteil S."/>
            <person name="Calhoun S."/>
            <person name="Haridas S."/>
            <person name="Kuo A."/>
            <person name="Mondo S."/>
            <person name="Pangilinan J."/>
            <person name="Riley R."/>
            <person name="LaButti K."/>
            <person name="Andreopoulos B."/>
            <person name="Lipzen A."/>
            <person name="Chen C."/>
            <person name="Yan M."/>
            <person name="Daum C."/>
            <person name="Ng V."/>
            <person name="Clum A."/>
            <person name="Steindorff A."/>
            <person name="Ohm R.A."/>
            <person name="Martin F."/>
            <person name="Silar P."/>
            <person name="Natvig D.O."/>
            <person name="Lalanne C."/>
            <person name="Gautier V."/>
            <person name="Ament-Velasquez S.L."/>
            <person name="Kruys A."/>
            <person name="Hutchinson M.I."/>
            <person name="Powell A.J."/>
            <person name="Barry K."/>
            <person name="Miller A.N."/>
            <person name="Grigoriev I.V."/>
            <person name="Debuchy R."/>
            <person name="Gladieux P."/>
            <person name="Hiltunen Thoren M."/>
            <person name="Johannesson H."/>
        </authorList>
    </citation>
    <scope>NUCLEOTIDE SEQUENCE</scope>
    <source>
        <strain evidence="2">CBS 731.68</strain>
    </source>
</reference>
<feature type="region of interest" description="Disordered" evidence="1">
    <location>
        <begin position="1"/>
        <end position="72"/>
    </location>
</feature>
<evidence type="ECO:0000313" key="3">
    <source>
        <dbReference type="Proteomes" id="UP001302602"/>
    </source>
</evidence>
<protein>
    <submittedName>
        <fullName evidence="2">Uncharacterized protein</fullName>
    </submittedName>
</protein>
<feature type="region of interest" description="Disordered" evidence="1">
    <location>
        <begin position="112"/>
        <end position="133"/>
    </location>
</feature>
<sequence length="133" mass="14743">MAHEMARETAAGGAKDPTRAGPAPPPRGSQPIRLANDDEEMDGDETDDDERRRVWQWSKSHKVEKEREKNNNNWVDPAALRKIVLEAIAKVFEEKVAKAMEEACKEVQEVRREVQEKGGAPAAPAATTAQARS</sequence>
<gene>
    <name evidence="2" type="ORF">N657DRAFT_692554</name>
</gene>
<dbReference type="RefSeq" id="XP_062644784.1">
    <property type="nucleotide sequence ID" value="XM_062797168.1"/>
</dbReference>
<organism evidence="2 3">
    <name type="scientific">Parathielavia appendiculata</name>
    <dbReference type="NCBI Taxonomy" id="2587402"/>
    <lineage>
        <taxon>Eukaryota</taxon>
        <taxon>Fungi</taxon>
        <taxon>Dikarya</taxon>
        <taxon>Ascomycota</taxon>
        <taxon>Pezizomycotina</taxon>
        <taxon>Sordariomycetes</taxon>
        <taxon>Sordariomycetidae</taxon>
        <taxon>Sordariales</taxon>
        <taxon>Chaetomiaceae</taxon>
        <taxon>Parathielavia</taxon>
    </lineage>
</organism>
<feature type="compositionally biased region" description="Basic and acidic residues" evidence="1">
    <location>
        <begin position="61"/>
        <end position="70"/>
    </location>
</feature>
<feature type="compositionally biased region" description="Acidic residues" evidence="1">
    <location>
        <begin position="37"/>
        <end position="48"/>
    </location>
</feature>
<keyword evidence="3" id="KW-1185">Reference proteome</keyword>
<feature type="compositionally biased region" description="Low complexity" evidence="1">
    <location>
        <begin position="120"/>
        <end position="133"/>
    </location>
</feature>
<reference evidence="2" key="2">
    <citation type="submission" date="2023-05" db="EMBL/GenBank/DDBJ databases">
        <authorList>
            <consortium name="Lawrence Berkeley National Laboratory"/>
            <person name="Steindorff A."/>
            <person name="Hensen N."/>
            <person name="Bonometti L."/>
            <person name="Westerberg I."/>
            <person name="Brannstrom I.O."/>
            <person name="Guillou S."/>
            <person name="Cros-Aarteil S."/>
            <person name="Calhoun S."/>
            <person name="Haridas S."/>
            <person name="Kuo A."/>
            <person name="Mondo S."/>
            <person name="Pangilinan J."/>
            <person name="Riley R."/>
            <person name="Labutti K."/>
            <person name="Andreopoulos B."/>
            <person name="Lipzen A."/>
            <person name="Chen C."/>
            <person name="Yanf M."/>
            <person name="Daum C."/>
            <person name="Ng V."/>
            <person name="Clum A."/>
            <person name="Ohm R."/>
            <person name="Martin F."/>
            <person name="Silar P."/>
            <person name="Natvig D."/>
            <person name="Lalanne C."/>
            <person name="Gautier V."/>
            <person name="Ament-Velasquez S.L."/>
            <person name="Kruys A."/>
            <person name="Hutchinson M.I."/>
            <person name="Powell A.J."/>
            <person name="Barry K."/>
            <person name="Miller A.N."/>
            <person name="Grigoriev I.V."/>
            <person name="Debuchy R."/>
            <person name="Gladieux P."/>
            <person name="Thoren M.H."/>
            <person name="Johannesson H."/>
        </authorList>
    </citation>
    <scope>NUCLEOTIDE SEQUENCE</scope>
    <source>
        <strain evidence="2">CBS 731.68</strain>
    </source>
</reference>
<dbReference type="GeneID" id="87833935"/>
<dbReference type="AlphaFoldDB" id="A0AAN6Z137"/>
<name>A0AAN6Z137_9PEZI</name>
<accession>A0AAN6Z137</accession>
<proteinExistence type="predicted"/>
<comment type="caution">
    <text evidence="2">The sequence shown here is derived from an EMBL/GenBank/DDBJ whole genome shotgun (WGS) entry which is preliminary data.</text>
</comment>